<keyword evidence="2" id="KW-1185">Reference proteome</keyword>
<evidence type="ECO:0008006" key="3">
    <source>
        <dbReference type="Google" id="ProtNLM"/>
    </source>
</evidence>
<evidence type="ECO:0000313" key="2">
    <source>
        <dbReference type="Proteomes" id="UP001289374"/>
    </source>
</evidence>
<dbReference type="AlphaFoldDB" id="A0AAE2C364"/>
<protein>
    <recommendedName>
        <fullName evidence="3">Reverse transcriptase Ty1/copia-type domain-containing protein</fullName>
    </recommendedName>
</protein>
<gene>
    <name evidence="1" type="ORF">Sango_0309300</name>
</gene>
<organism evidence="1 2">
    <name type="scientific">Sesamum angolense</name>
    <dbReference type="NCBI Taxonomy" id="2727404"/>
    <lineage>
        <taxon>Eukaryota</taxon>
        <taxon>Viridiplantae</taxon>
        <taxon>Streptophyta</taxon>
        <taxon>Embryophyta</taxon>
        <taxon>Tracheophyta</taxon>
        <taxon>Spermatophyta</taxon>
        <taxon>Magnoliopsida</taxon>
        <taxon>eudicotyledons</taxon>
        <taxon>Gunneridae</taxon>
        <taxon>Pentapetalae</taxon>
        <taxon>asterids</taxon>
        <taxon>lamiids</taxon>
        <taxon>Lamiales</taxon>
        <taxon>Pedaliaceae</taxon>
        <taxon>Sesamum</taxon>
    </lineage>
</organism>
<reference evidence="1" key="2">
    <citation type="journal article" date="2024" name="Plant">
        <title>Genomic evolution and insights into agronomic trait innovations of Sesamum species.</title>
        <authorList>
            <person name="Miao H."/>
            <person name="Wang L."/>
            <person name="Qu L."/>
            <person name="Liu H."/>
            <person name="Sun Y."/>
            <person name="Le M."/>
            <person name="Wang Q."/>
            <person name="Wei S."/>
            <person name="Zheng Y."/>
            <person name="Lin W."/>
            <person name="Duan Y."/>
            <person name="Cao H."/>
            <person name="Xiong S."/>
            <person name="Wang X."/>
            <person name="Wei L."/>
            <person name="Li C."/>
            <person name="Ma Q."/>
            <person name="Ju M."/>
            <person name="Zhao R."/>
            <person name="Li G."/>
            <person name="Mu C."/>
            <person name="Tian Q."/>
            <person name="Mei H."/>
            <person name="Zhang T."/>
            <person name="Gao T."/>
            <person name="Zhang H."/>
        </authorList>
    </citation>
    <scope>NUCLEOTIDE SEQUENCE</scope>
    <source>
        <strain evidence="1">K16</strain>
    </source>
</reference>
<sequence length="123" mass="14052">MLLELKRPRHTFRSISSLKIWEGPRYFLGIEIAHSKHGVSLSQREYACDLLQEASLLGTKPVDTPMYSNPDFWNDNVALKILKRHGHVKIEAYSDTDYARSNDDKKSTSGYCTYIGEKPYGLA</sequence>
<proteinExistence type="predicted"/>
<comment type="caution">
    <text evidence="1">The sequence shown here is derived from an EMBL/GenBank/DDBJ whole genome shotgun (WGS) entry which is preliminary data.</text>
</comment>
<reference evidence="1" key="1">
    <citation type="submission" date="2020-06" db="EMBL/GenBank/DDBJ databases">
        <authorList>
            <person name="Li T."/>
            <person name="Hu X."/>
            <person name="Zhang T."/>
            <person name="Song X."/>
            <person name="Zhang H."/>
            <person name="Dai N."/>
            <person name="Sheng W."/>
            <person name="Hou X."/>
            <person name="Wei L."/>
        </authorList>
    </citation>
    <scope>NUCLEOTIDE SEQUENCE</scope>
    <source>
        <strain evidence="1">K16</strain>
        <tissue evidence="1">Leaf</tissue>
    </source>
</reference>
<dbReference type="EMBL" id="JACGWL010000002">
    <property type="protein sequence ID" value="KAK4407283.1"/>
    <property type="molecule type" value="Genomic_DNA"/>
</dbReference>
<name>A0AAE2C364_9LAMI</name>
<dbReference type="Proteomes" id="UP001289374">
    <property type="component" value="Unassembled WGS sequence"/>
</dbReference>
<accession>A0AAE2C364</accession>
<evidence type="ECO:0000313" key="1">
    <source>
        <dbReference type="EMBL" id="KAK4407283.1"/>
    </source>
</evidence>